<keyword evidence="3" id="KW-1185">Reference proteome</keyword>
<dbReference type="EMBL" id="JAPNTZ010000006">
    <property type="protein sequence ID" value="MCY1139923.1"/>
    <property type="molecule type" value="Genomic_DNA"/>
</dbReference>
<dbReference type="Proteomes" id="UP001151002">
    <property type="component" value="Unassembled WGS sequence"/>
</dbReference>
<gene>
    <name evidence="2" type="ORF">OWR29_18120</name>
</gene>
<dbReference type="RefSeq" id="WP_267564076.1">
    <property type="nucleotide sequence ID" value="NZ_JAPNTZ010000006.1"/>
</dbReference>
<feature type="transmembrane region" description="Helical" evidence="1">
    <location>
        <begin position="12"/>
        <end position="34"/>
    </location>
</feature>
<evidence type="ECO:0000256" key="1">
    <source>
        <dbReference type="SAM" id="Phobius"/>
    </source>
</evidence>
<comment type="caution">
    <text evidence="2">The sequence shown here is derived from an EMBL/GenBank/DDBJ whole genome shotgun (WGS) entry which is preliminary data.</text>
</comment>
<name>A0ABT4B0A9_9ACTN</name>
<proteinExistence type="predicted"/>
<evidence type="ECO:0000313" key="2">
    <source>
        <dbReference type="EMBL" id="MCY1139923.1"/>
    </source>
</evidence>
<keyword evidence="1" id="KW-0812">Transmembrane</keyword>
<organism evidence="2 3">
    <name type="scientific">Paractinoplanes pyxinae</name>
    <dbReference type="NCBI Taxonomy" id="2997416"/>
    <lineage>
        <taxon>Bacteria</taxon>
        <taxon>Bacillati</taxon>
        <taxon>Actinomycetota</taxon>
        <taxon>Actinomycetes</taxon>
        <taxon>Micromonosporales</taxon>
        <taxon>Micromonosporaceae</taxon>
        <taxon>Paractinoplanes</taxon>
    </lineage>
</organism>
<evidence type="ECO:0000313" key="3">
    <source>
        <dbReference type="Proteomes" id="UP001151002"/>
    </source>
</evidence>
<reference evidence="2" key="1">
    <citation type="submission" date="2022-11" db="EMBL/GenBank/DDBJ databases">
        <authorList>
            <person name="Somphong A."/>
            <person name="Phongsopitanun W."/>
        </authorList>
    </citation>
    <scope>NUCLEOTIDE SEQUENCE</scope>
    <source>
        <strain evidence="2">Pm04-4</strain>
    </source>
</reference>
<accession>A0ABT4B0A9</accession>
<protein>
    <submittedName>
        <fullName evidence="2">Uncharacterized protein</fullName>
    </submittedName>
</protein>
<keyword evidence="1" id="KW-0472">Membrane</keyword>
<keyword evidence="1" id="KW-1133">Transmembrane helix</keyword>
<sequence>MSIDATTKQPAAGRLIIALAVVLVIAAGLAVWLWPRPGNPRTERALRSVLAIGGPAGWASTEPVSLLPQDGQTGKTESRQGVLVGILPGDAGFTATWTTTVDQPAACDTLADWAVRVVQHPARDEVRDSCRAAGNGLFASYGTPVSGGRKMFYAAADNGVLTAGVAYRSENIG</sequence>